<proteinExistence type="predicted"/>
<dbReference type="AlphaFoldDB" id="A0A8K0UPQ1"/>
<keyword evidence="1" id="KW-1133">Transmembrane helix</keyword>
<reference evidence="2" key="1">
    <citation type="journal article" date="2021" name="New Phytol.">
        <title>Evolutionary innovations through gain and loss of genes in the ectomycorrhizal Boletales.</title>
        <authorList>
            <person name="Wu G."/>
            <person name="Miyauchi S."/>
            <person name="Morin E."/>
            <person name="Kuo A."/>
            <person name="Drula E."/>
            <person name="Varga T."/>
            <person name="Kohler A."/>
            <person name="Feng B."/>
            <person name="Cao Y."/>
            <person name="Lipzen A."/>
            <person name="Daum C."/>
            <person name="Hundley H."/>
            <person name="Pangilinan J."/>
            <person name="Johnson J."/>
            <person name="Barry K."/>
            <person name="LaButti K."/>
            <person name="Ng V."/>
            <person name="Ahrendt S."/>
            <person name="Min B."/>
            <person name="Choi I.G."/>
            <person name="Park H."/>
            <person name="Plett J.M."/>
            <person name="Magnuson J."/>
            <person name="Spatafora J.W."/>
            <person name="Nagy L.G."/>
            <person name="Henrissat B."/>
            <person name="Grigoriev I.V."/>
            <person name="Yang Z.L."/>
            <person name="Xu J."/>
            <person name="Martin F.M."/>
        </authorList>
    </citation>
    <scope>NUCLEOTIDE SEQUENCE</scope>
    <source>
        <strain evidence="2">KKN 215</strain>
    </source>
</reference>
<organism evidence="2 3">
    <name type="scientific">Cristinia sonorae</name>
    <dbReference type="NCBI Taxonomy" id="1940300"/>
    <lineage>
        <taxon>Eukaryota</taxon>
        <taxon>Fungi</taxon>
        <taxon>Dikarya</taxon>
        <taxon>Basidiomycota</taxon>
        <taxon>Agaricomycotina</taxon>
        <taxon>Agaricomycetes</taxon>
        <taxon>Agaricomycetidae</taxon>
        <taxon>Agaricales</taxon>
        <taxon>Pleurotineae</taxon>
        <taxon>Stephanosporaceae</taxon>
        <taxon>Cristinia</taxon>
    </lineage>
</organism>
<gene>
    <name evidence="2" type="ORF">BXZ70DRAFT_166264</name>
</gene>
<dbReference type="EMBL" id="JAEVFJ010000015">
    <property type="protein sequence ID" value="KAH8100641.1"/>
    <property type="molecule type" value="Genomic_DNA"/>
</dbReference>
<evidence type="ECO:0000256" key="1">
    <source>
        <dbReference type="SAM" id="Phobius"/>
    </source>
</evidence>
<keyword evidence="1" id="KW-0812">Transmembrane</keyword>
<evidence type="ECO:0000313" key="3">
    <source>
        <dbReference type="Proteomes" id="UP000813824"/>
    </source>
</evidence>
<accession>A0A8K0UPQ1</accession>
<keyword evidence="1" id="KW-0472">Membrane</keyword>
<evidence type="ECO:0000313" key="2">
    <source>
        <dbReference type="EMBL" id="KAH8100641.1"/>
    </source>
</evidence>
<feature type="transmembrane region" description="Helical" evidence="1">
    <location>
        <begin position="30"/>
        <end position="51"/>
    </location>
</feature>
<comment type="caution">
    <text evidence="2">The sequence shown here is derived from an EMBL/GenBank/DDBJ whole genome shotgun (WGS) entry which is preliminary data.</text>
</comment>
<dbReference type="Proteomes" id="UP000813824">
    <property type="component" value="Unassembled WGS sequence"/>
</dbReference>
<name>A0A8K0UPQ1_9AGAR</name>
<protein>
    <submittedName>
        <fullName evidence="2">Uncharacterized protein</fullName>
    </submittedName>
</protein>
<sequence>MITQQMSSGSLQVLDIRRSLYLHRLFSPGGVGILSLFIAATGPMALALAFARRLRHGALSALMKPSYLLPGHSGSPASRIFALKTGPFPRHSPPLEPSQQFLTANNPIQKPTSSAIRARMTFLIASPLIVRISDVHFVSRKITGNWLHPLGQDTCIAEPLPTDTDLSWGYVRLQSFVSKTLWGR</sequence>
<keyword evidence="3" id="KW-1185">Reference proteome</keyword>